<dbReference type="PROSITE" id="PS00134">
    <property type="entry name" value="TRYPSIN_HIS"/>
    <property type="match status" value="1"/>
</dbReference>
<dbReference type="EMBL" id="QKWP01000007">
    <property type="protein sequence ID" value="RIB30672.1"/>
    <property type="molecule type" value="Genomic_DNA"/>
</dbReference>
<dbReference type="Gene3D" id="2.40.10.10">
    <property type="entry name" value="Trypsin-like serine proteases"/>
    <property type="match status" value="2"/>
</dbReference>
<keyword evidence="1" id="KW-0812">Transmembrane</keyword>
<dbReference type="InterPro" id="IPR018114">
    <property type="entry name" value="TRYPSIN_HIS"/>
</dbReference>
<sequence>MNKKSSLYLLIVLIAKIVIPSIASVISQRNNINDVLPFQTSERISETSRFKNKYKRNKGNKARSRNVVVPPFVSVETPNHNYPIGLLLTGNASIEDSCTASVINTSNGNIGLTAAHCLLDDEGNPWDLSFLSFSPGYDNQSNGTLGAIPVVATEMPPFLANRHKYDYALVRFEFNHGGARLQDYTGALGWRFDIGNGEPTIMFGYPESGNIEDCANDGKHLCRWQGTTNKSEIVFGINNLIPGEGSSGGPFISQYNAETNLGYVYALMSGYFEIANISIASIWDKLVFLNLLSNITP</sequence>
<dbReference type="InterPro" id="IPR043504">
    <property type="entry name" value="Peptidase_S1_PA_chymotrypsin"/>
</dbReference>
<evidence type="ECO:0000256" key="1">
    <source>
        <dbReference type="SAM" id="Phobius"/>
    </source>
</evidence>
<reference evidence="2" key="1">
    <citation type="submission" date="2018-06" db="EMBL/GenBank/DDBJ databases">
        <title>Comparative genomics reveals the genomic features of Rhizophagus irregularis, R. cerebriforme, R. diaphanum and Gigaspora rosea, and their symbiotic lifestyle signature.</title>
        <authorList>
            <person name="Morin E."/>
            <person name="San Clemente H."/>
            <person name="Chen E.C.H."/>
            <person name="De La Providencia I."/>
            <person name="Hainaut M."/>
            <person name="Kuo A."/>
            <person name="Kohler A."/>
            <person name="Murat C."/>
            <person name="Tang N."/>
            <person name="Roy S."/>
            <person name="Loubradou J."/>
            <person name="Henrissat B."/>
            <person name="Grigoriev I.V."/>
            <person name="Corradi N."/>
            <person name="Roux C."/>
            <person name="Martin F.M."/>
        </authorList>
    </citation>
    <scope>NUCLEOTIDE SEQUENCE [LARGE SCALE GENOMIC DNA]</scope>
    <source>
        <strain evidence="2">DAOM 194757</strain>
    </source>
</reference>
<dbReference type="Proteomes" id="UP000266673">
    <property type="component" value="Unassembled WGS sequence"/>
</dbReference>
<evidence type="ECO:0000313" key="3">
    <source>
        <dbReference type="Proteomes" id="UP000266673"/>
    </source>
</evidence>
<comment type="caution">
    <text evidence="2">The sequence shown here is derived from an EMBL/GenBank/DDBJ whole genome shotgun (WGS) entry which is preliminary data.</text>
</comment>
<evidence type="ECO:0008006" key="4">
    <source>
        <dbReference type="Google" id="ProtNLM"/>
    </source>
</evidence>
<keyword evidence="1" id="KW-1133">Transmembrane helix</keyword>
<dbReference type="SUPFAM" id="SSF50494">
    <property type="entry name" value="Trypsin-like serine proteases"/>
    <property type="match status" value="1"/>
</dbReference>
<dbReference type="AlphaFoldDB" id="A0A397W9B1"/>
<protein>
    <recommendedName>
        <fullName evidence="4">Peptidase S1 domain-containing protein</fullName>
    </recommendedName>
</protein>
<dbReference type="OrthoDB" id="2308308at2759"/>
<feature type="transmembrane region" description="Helical" evidence="1">
    <location>
        <begin position="7"/>
        <end position="26"/>
    </location>
</feature>
<dbReference type="InterPro" id="IPR009003">
    <property type="entry name" value="Peptidase_S1_PA"/>
</dbReference>
<accession>A0A397W9B1</accession>
<organism evidence="2 3">
    <name type="scientific">Gigaspora rosea</name>
    <dbReference type="NCBI Taxonomy" id="44941"/>
    <lineage>
        <taxon>Eukaryota</taxon>
        <taxon>Fungi</taxon>
        <taxon>Fungi incertae sedis</taxon>
        <taxon>Mucoromycota</taxon>
        <taxon>Glomeromycotina</taxon>
        <taxon>Glomeromycetes</taxon>
        <taxon>Diversisporales</taxon>
        <taxon>Gigasporaceae</taxon>
        <taxon>Gigaspora</taxon>
    </lineage>
</organism>
<dbReference type="GO" id="GO:0004252">
    <property type="term" value="F:serine-type endopeptidase activity"/>
    <property type="evidence" value="ECO:0007669"/>
    <property type="project" value="InterPro"/>
</dbReference>
<evidence type="ECO:0000313" key="2">
    <source>
        <dbReference type="EMBL" id="RIB30672.1"/>
    </source>
</evidence>
<name>A0A397W9B1_9GLOM</name>
<keyword evidence="3" id="KW-1185">Reference proteome</keyword>
<gene>
    <name evidence="2" type="ORF">C2G38_2151958</name>
</gene>
<dbReference type="GO" id="GO:0006508">
    <property type="term" value="P:proteolysis"/>
    <property type="evidence" value="ECO:0007669"/>
    <property type="project" value="InterPro"/>
</dbReference>
<keyword evidence="1" id="KW-0472">Membrane</keyword>
<proteinExistence type="predicted"/>